<evidence type="ECO:0000259" key="21">
    <source>
        <dbReference type="PROSITE" id="PS50915"/>
    </source>
</evidence>
<organism evidence="22 23">
    <name type="scientific">Atractosteus spatula</name>
    <name type="common">Alligator gar</name>
    <name type="synonym">Lepisosteus spatula</name>
    <dbReference type="NCBI Taxonomy" id="7917"/>
    <lineage>
        <taxon>Eukaryota</taxon>
        <taxon>Metazoa</taxon>
        <taxon>Chordata</taxon>
        <taxon>Craniata</taxon>
        <taxon>Vertebrata</taxon>
        <taxon>Euteleostomi</taxon>
        <taxon>Actinopterygii</taxon>
        <taxon>Neopterygii</taxon>
        <taxon>Holostei</taxon>
        <taxon>Semionotiformes</taxon>
        <taxon>Lepisosteidae</taxon>
        <taxon>Atractosteus</taxon>
    </lineage>
</organism>
<feature type="compositionally biased region" description="Polar residues" evidence="19">
    <location>
        <begin position="953"/>
        <end position="975"/>
    </location>
</feature>
<dbReference type="SMART" id="SM00355">
    <property type="entry name" value="ZnF_C2H2"/>
    <property type="match status" value="2"/>
</dbReference>
<dbReference type="GO" id="GO:0003677">
    <property type="term" value="F:DNA binding"/>
    <property type="evidence" value="ECO:0007669"/>
    <property type="project" value="UniProtKB-KW"/>
</dbReference>
<dbReference type="GO" id="GO:0010468">
    <property type="term" value="P:regulation of gene expression"/>
    <property type="evidence" value="ECO:0007669"/>
    <property type="project" value="UniProtKB-ARBA"/>
</dbReference>
<dbReference type="GO" id="GO:0008270">
    <property type="term" value="F:zinc ion binding"/>
    <property type="evidence" value="ECO:0007669"/>
    <property type="project" value="UniProtKB-KW"/>
</dbReference>
<dbReference type="Proteomes" id="UP000736164">
    <property type="component" value="Unassembled WGS sequence"/>
</dbReference>
<dbReference type="Pfam" id="PF00030">
    <property type="entry name" value="Crystall"/>
    <property type="match status" value="6"/>
</dbReference>
<keyword evidence="12" id="KW-1064">Adaptive immunity</keyword>
<evidence type="ECO:0000256" key="17">
    <source>
        <dbReference type="ARBA" id="ARBA00078155"/>
    </source>
</evidence>
<dbReference type="InterPro" id="IPR036236">
    <property type="entry name" value="Znf_C2H2_sf"/>
</dbReference>
<dbReference type="PROSITE" id="PS50231">
    <property type="entry name" value="RICIN_B_LECTIN"/>
    <property type="match status" value="1"/>
</dbReference>
<feature type="compositionally biased region" description="Polar residues" evidence="19">
    <location>
        <begin position="508"/>
        <end position="517"/>
    </location>
</feature>
<dbReference type="PANTHER" id="PTHR11818:SF50">
    <property type="entry name" value="BETA_GAMMA CRYSTALLIN DOMAIN-CONTAINING PROTEIN 2"/>
    <property type="match status" value="1"/>
</dbReference>
<comment type="caution">
    <text evidence="22">The sequence shown here is derived from an EMBL/GenBank/DDBJ whole genome shotgun (WGS) entry which is preliminary data.</text>
</comment>
<feature type="domain" description="Beta/gamma crystallin 'Greek key'" evidence="21">
    <location>
        <begin position="1536"/>
        <end position="1578"/>
    </location>
</feature>
<dbReference type="EMBL" id="JAAWVO010054850">
    <property type="protein sequence ID" value="MBN3321389.1"/>
    <property type="molecule type" value="Genomic_DNA"/>
</dbReference>
<evidence type="ECO:0000256" key="15">
    <source>
        <dbReference type="ARBA" id="ARBA00074461"/>
    </source>
</evidence>
<keyword evidence="7 18" id="KW-0863">Zinc-finger</keyword>
<feature type="domain" description="Beta/gamma crystallin 'Greek key'" evidence="21">
    <location>
        <begin position="1727"/>
        <end position="1769"/>
    </location>
</feature>
<comment type="similarity">
    <text evidence="3">Belongs to the beta/gamma-crystallin family.</text>
</comment>
<evidence type="ECO:0000313" key="22">
    <source>
        <dbReference type="EMBL" id="MBN3321389.1"/>
    </source>
</evidence>
<keyword evidence="10" id="KW-0805">Transcription regulation</keyword>
<dbReference type="SMART" id="SM00247">
    <property type="entry name" value="XTALbg"/>
    <property type="match status" value="6"/>
</dbReference>
<feature type="domain" description="Beta/gamma crystallin 'Greek key'" evidence="21">
    <location>
        <begin position="1590"/>
        <end position="1635"/>
    </location>
</feature>
<proteinExistence type="inferred from homology"/>
<keyword evidence="4" id="KW-0399">Innate immunity</keyword>
<dbReference type="GO" id="GO:0002250">
    <property type="term" value="P:adaptive immune response"/>
    <property type="evidence" value="ECO:0007669"/>
    <property type="project" value="UniProtKB-KW"/>
</dbReference>
<keyword evidence="9" id="KW-0391">Immunity</keyword>
<dbReference type="PROSITE" id="PS00028">
    <property type="entry name" value="ZINC_FINGER_C2H2_1"/>
    <property type="match status" value="2"/>
</dbReference>
<feature type="compositionally biased region" description="Polar residues" evidence="19">
    <location>
        <begin position="1244"/>
        <end position="1254"/>
    </location>
</feature>
<feature type="compositionally biased region" description="Acidic residues" evidence="19">
    <location>
        <begin position="1"/>
        <end position="11"/>
    </location>
</feature>
<name>A0A8J7NX90_ATRSP</name>
<evidence type="ECO:0000256" key="11">
    <source>
        <dbReference type="ARBA" id="ARBA00023125"/>
    </source>
</evidence>
<evidence type="ECO:0000256" key="4">
    <source>
        <dbReference type="ARBA" id="ARBA00022588"/>
    </source>
</evidence>
<evidence type="ECO:0000256" key="2">
    <source>
        <dbReference type="ARBA" id="ARBA00006991"/>
    </source>
</evidence>
<comment type="similarity">
    <text evidence="2">Belongs to the krueppel C2H2-type zinc-finger protein family.</text>
</comment>
<keyword evidence="6" id="KW-0677">Repeat</keyword>
<reference evidence="22" key="1">
    <citation type="journal article" date="2021" name="Cell">
        <title>Tracing the genetic footprints of vertebrate landing in non-teleost ray-finned fishes.</title>
        <authorList>
            <person name="Bi X."/>
            <person name="Wang K."/>
            <person name="Yang L."/>
            <person name="Pan H."/>
            <person name="Jiang H."/>
            <person name="Wei Q."/>
            <person name="Fang M."/>
            <person name="Yu H."/>
            <person name="Zhu C."/>
            <person name="Cai Y."/>
            <person name="He Y."/>
            <person name="Gan X."/>
            <person name="Zeng H."/>
            <person name="Yu D."/>
            <person name="Zhu Y."/>
            <person name="Jiang H."/>
            <person name="Qiu Q."/>
            <person name="Yang H."/>
            <person name="Zhang Y.E."/>
            <person name="Wang W."/>
            <person name="Zhu M."/>
            <person name="He S."/>
            <person name="Zhang G."/>
        </authorList>
    </citation>
    <scope>NUCLEOTIDE SEQUENCE</scope>
    <source>
        <strain evidence="22">Allg_001</strain>
    </source>
</reference>
<dbReference type="InterPro" id="IPR011024">
    <property type="entry name" value="G_crystallin-like"/>
</dbReference>
<evidence type="ECO:0000259" key="20">
    <source>
        <dbReference type="PROSITE" id="PS50157"/>
    </source>
</evidence>
<feature type="domain" description="Beta/gamma crystallin 'Greek key'" evidence="21">
    <location>
        <begin position="1817"/>
        <end position="1860"/>
    </location>
</feature>
<dbReference type="SUPFAM" id="SSF57667">
    <property type="entry name" value="beta-beta-alpha zinc fingers"/>
    <property type="match status" value="1"/>
</dbReference>
<feature type="region of interest" description="Disordered" evidence="19">
    <location>
        <begin position="705"/>
        <end position="724"/>
    </location>
</feature>
<feature type="non-terminal residue" evidence="22">
    <location>
        <position position="1"/>
    </location>
</feature>
<feature type="compositionally biased region" description="Basic and acidic residues" evidence="19">
    <location>
        <begin position="1131"/>
        <end position="1145"/>
    </location>
</feature>
<dbReference type="FunFam" id="3.30.160.60:FF:001272">
    <property type="entry name" value="Zinc finger protein 683"/>
    <property type="match status" value="1"/>
</dbReference>
<protein>
    <recommendedName>
        <fullName evidence="15">Tissue-resident T-cell transcription regulator protein ZNF683</fullName>
    </recommendedName>
    <alternativeName>
        <fullName evidence="16">Homolog of Blimp-1 in T-cell</fullName>
    </alternativeName>
    <alternativeName>
        <fullName evidence="17">Zinc finger protein 683</fullName>
    </alternativeName>
</protein>
<keyword evidence="14" id="KW-0539">Nucleus</keyword>
<dbReference type="PROSITE" id="PS50915">
    <property type="entry name" value="CRYSTALLIN_BETA_GAMMA"/>
    <property type="match status" value="7"/>
</dbReference>
<feature type="compositionally biased region" description="Low complexity" evidence="19">
    <location>
        <begin position="1256"/>
        <end position="1269"/>
    </location>
</feature>
<sequence>MEKEMEEDERIDVEVLDRDTPPVTPDNQIVDFSKKLYESHAKKGTNAPAEPSYSPSHSLHGDTQDQRAEVPRKPMGPYCCSPDTPTSSQKEIPLHLHGLYTHREGLVSYPTYPPTRHLQQPCLYPYSSHYPRFVLPQYPPPFPSVLSRVPSAYSGYLSSDGLPYPLVSQPSLLPVSIPFQAQAGKEGLIVPSPPTAFSLTSPGAGGLKERPPNNSPPSGAPATPEHSPLPKLSSPRTSEREEAINLSTPKNSQATSVLGYKSLPYPLKKQNGKIKYECNVCLKTFGQLSNLKVHLRVHSGERPFQCMVCKKSFTQLAHLQKHNLVHTGEKPHECQKGSLSYSESELHKSSKSKKFGTFTFGWRKKKKDITKSSINLNFEETFEKSVTGTTEDLGNGESAEIHDSTSEMQEEMVDASQYRHVRFQLLKSSETLPNPEVEASISPDLNQLQAVDHQEEDFEEGEVAGQTADPGRPPECLPKSAENISDSNLERPVSEEQKQLQKKIQRRYSGQTSNDKATSAAGPLKSSPERLKLNSSVGGSSPVKSALYRALSLEADSVNTKNDSTEEEMRNVHQMAEDRPDDYSLIAAEDTEELWQQGENSKGYETAERERISGSAEQPPNKASLAVDISPSQEPLVSKKNHEIGSGSQVGNTLAQVEESTRGSSRKSAFTPGSTVLPTETVENHSLGGCRAEDREETVANNTENLKHPEQLAAPPSQEQGQEVSHREVCSQRNTSSNFHLNDRSAPVVCPGERTAENIFNVPRLVNEDFHLGNPHSLGLDEMARNGSQSTAINGTVANSGFGILNTTLTVKPAIQEDSKDDSKTWFHKMSLVKSSNSPAGSNIVVQNGGTKRPIHEFHYLSEVDSYSNFPALQNTAENPSRDHLESITSSPREYADAHENKPEATMSRDTDCKKEMEDFLKPFSEENLDTRRSAPSAFNRESYFTRHEGEQMPSSHVTAPAANNDSKGQHSFLSDSRAEQSWEEPGEDLYYQWYSQIHAEDGSDVDSVFSGVFTAKRVEFPPSPPPEDPDSPHEMDSFVDTLRNMDPPLVLRPHRGPRPPRPMSLPSFYSLPPIEEDLPTHDAQTPFECSKSMDSVDSVVPAQEPTKPVLPKDLGLRLNMGKELVSPLEMMRRQKEQDSEEKARTPFTLPMRASADSSIVFRKGSLGTGSPESAPSQTPENALSSSEDRPYSRLDSSLLFSNYRLTDKTSENGKVNGPLSSSLFRQSSLPDLSGSADKDPAQADTQKSSTFNRFSYLLSPPSSVSGGPETTRISLPPTPLEQKTPTSDALQSKTSLSSNSLDLQKPTFVDLPSRISFPPSPLELMKQTMTNIPSNVNLPSNTLDLHKPIFNDIQRSSSFVTAPETGRNIIPKYRAFPDAYLTKEKEHGKLNPRPGKLFIYDQPGFCGGKIEVHSDVIDATPWDLPETIFIRVLRGGWVLYEKPNFKGEKIPLDEGDTELTCPFGLPDGQEGEPQLNRKFVIGSLRRAVRDYSVPEICLFPEENAEGKKVIFRDTSEDARIFGFPIKTNSLIVNAGLWLVFSKPFFEGVPRVLEVGGYPNQEAWGATEPYVGSLHPLKIAEPKVEKPNEPKIIIYEKSYFTGKSREIYTNTRDFMTRVDKQNVFMYSAGSIKVLGGIWVGYEKEGFRGHQYLLEEGDYHDWRVWGGSNSELRSLHLIRADFSDPMMIMFEESENEEEPKTFEVTEAIPDVELFGYQTITQSIHVLSGVWIAYSHVDFSGDQYILEKGFYNSCQDWGATDCKICSVQPVLLVRRDVIAKGRALPLLKPEFRGSSQSYDEDIEVLPDSFQPQSCRVLGGSWVVYEGREFSGNLYVLPEGEYPDFASMGCPPSTVIRSIKTVPIMFTEPSISLFSLECFEGKEISLTSEVLSLLAEGFNNHVLSVRVNSGIWVICEHSNYRGRQILVETIEITNWHKFSELSKMGSLYPVPQKRYFFHIKNKERGHYMSIQGDVAEMKSGRVVVTEHIEGLSHVWYYEDGLIKNKLAPTMSLQVMGNAEQGARVVLWSESRMPKQTWNAQLSGCIGSRIFQGMVLDVKGGRTYDKDHVVIWQESGERPSQQWELQIL</sequence>
<keyword evidence="5" id="KW-0479">Metal-binding</keyword>
<dbReference type="GO" id="GO:0002088">
    <property type="term" value="P:lens development in camera-type eye"/>
    <property type="evidence" value="ECO:0007669"/>
    <property type="project" value="TreeGrafter"/>
</dbReference>
<feature type="domain" description="C2H2-type" evidence="20">
    <location>
        <begin position="276"/>
        <end position="303"/>
    </location>
</feature>
<feature type="region of interest" description="Disordered" evidence="19">
    <location>
        <begin position="872"/>
        <end position="912"/>
    </location>
</feature>
<evidence type="ECO:0000256" key="16">
    <source>
        <dbReference type="ARBA" id="ARBA00075301"/>
    </source>
</evidence>
<feature type="region of interest" description="Disordered" evidence="19">
    <location>
        <begin position="386"/>
        <end position="413"/>
    </location>
</feature>
<dbReference type="SUPFAM" id="SSF49695">
    <property type="entry name" value="gamma-Crystallin-like"/>
    <property type="match status" value="3"/>
</dbReference>
<evidence type="ECO:0000313" key="23">
    <source>
        <dbReference type="Proteomes" id="UP000736164"/>
    </source>
</evidence>
<evidence type="ECO:0000256" key="18">
    <source>
        <dbReference type="PROSITE-ProRule" id="PRU00042"/>
    </source>
</evidence>
<dbReference type="InterPro" id="IPR001064">
    <property type="entry name" value="Beta/gamma_crystallin"/>
</dbReference>
<dbReference type="Pfam" id="PF00652">
    <property type="entry name" value="Ricin_B_lectin"/>
    <property type="match status" value="1"/>
</dbReference>
<dbReference type="PANTHER" id="PTHR11818">
    <property type="entry name" value="BETA/GAMMA CRYSTALLIN"/>
    <property type="match status" value="1"/>
</dbReference>
<evidence type="ECO:0000256" key="3">
    <source>
        <dbReference type="ARBA" id="ARBA00009646"/>
    </source>
</evidence>
<dbReference type="Pfam" id="PF00096">
    <property type="entry name" value="zf-C2H2"/>
    <property type="match status" value="2"/>
</dbReference>
<dbReference type="GO" id="GO:0051239">
    <property type="term" value="P:regulation of multicellular organismal process"/>
    <property type="evidence" value="ECO:0007669"/>
    <property type="project" value="UniProtKB-ARBA"/>
</dbReference>
<feature type="compositionally biased region" description="Polar residues" evidence="19">
    <location>
        <begin position="662"/>
        <end position="678"/>
    </location>
</feature>
<dbReference type="GO" id="GO:0007601">
    <property type="term" value="P:visual perception"/>
    <property type="evidence" value="ECO:0007669"/>
    <property type="project" value="TreeGrafter"/>
</dbReference>
<feature type="compositionally biased region" description="Basic and acidic residues" evidence="19">
    <location>
        <begin position="32"/>
        <end position="41"/>
    </location>
</feature>
<dbReference type="SUPFAM" id="SSF50370">
    <property type="entry name" value="Ricin B-like lectins"/>
    <property type="match status" value="1"/>
</dbReference>
<feature type="compositionally biased region" description="Basic and acidic residues" evidence="19">
    <location>
        <begin position="894"/>
        <end position="912"/>
    </location>
</feature>
<feature type="compositionally biased region" description="Polar residues" evidence="19">
    <location>
        <begin position="646"/>
        <end position="655"/>
    </location>
</feature>
<evidence type="ECO:0000256" key="1">
    <source>
        <dbReference type="ARBA" id="ARBA00004123"/>
    </source>
</evidence>
<feature type="compositionally biased region" description="Polar residues" evidence="19">
    <location>
        <begin position="1169"/>
        <end position="1186"/>
    </location>
</feature>
<keyword evidence="8" id="KW-0862">Zinc</keyword>
<feature type="region of interest" description="Disordered" evidence="19">
    <location>
        <begin position="596"/>
        <end position="693"/>
    </location>
</feature>
<dbReference type="GO" id="GO:0045087">
    <property type="term" value="P:innate immune response"/>
    <property type="evidence" value="ECO:0007669"/>
    <property type="project" value="UniProtKB-KW"/>
</dbReference>
<dbReference type="PROSITE" id="PS50157">
    <property type="entry name" value="ZINC_FINGER_C2H2_2"/>
    <property type="match status" value="2"/>
</dbReference>
<evidence type="ECO:0000256" key="10">
    <source>
        <dbReference type="ARBA" id="ARBA00023015"/>
    </source>
</evidence>
<feature type="non-terminal residue" evidence="22">
    <location>
        <position position="2084"/>
    </location>
</feature>
<feature type="region of interest" description="Disordered" evidence="19">
    <location>
        <begin position="453"/>
        <end position="541"/>
    </location>
</feature>
<evidence type="ECO:0000256" key="13">
    <source>
        <dbReference type="ARBA" id="ARBA00023163"/>
    </source>
</evidence>
<keyword evidence="11" id="KW-0238">DNA-binding</keyword>
<feature type="region of interest" description="Disordered" evidence="19">
    <location>
        <begin position="1129"/>
        <end position="1192"/>
    </location>
</feature>
<feature type="compositionally biased region" description="Basic and acidic residues" evidence="19">
    <location>
        <begin position="488"/>
        <end position="499"/>
    </location>
</feature>
<feature type="compositionally biased region" description="Polar residues" evidence="19">
    <location>
        <begin position="1282"/>
        <end position="1298"/>
    </location>
</feature>
<keyword evidence="23" id="KW-1185">Reference proteome</keyword>
<evidence type="ECO:0000256" key="14">
    <source>
        <dbReference type="ARBA" id="ARBA00023242"/>
    </source>
</evidence>
<evidence type="ECO:0000256" key="8">
    <source>
        <dbReference type="ARBA" id="ARBA00022833"/>
    </source>
</evidence>
<feature type="compositionally biased region" description="Basic and acidic residues" evidence="19">
    <location>
        <begin position="59"/>
        <end position="72"/>
    </location>
</feature>
<dbReference type="Gene3D" id="3.30.160.60">
    <property type="entry name" value="Classic Zinc Finger"/>
    <property type="match status" value="2"/>
</dbReference>
<dbReference type="GO" id="GO:0002682">
    <property type="term" value="P:regulation of immune system process"/>
    <property type="evidence" value="ECO:0007669"/>
    <property type="project" value="UniProtKB-ARBA"/>
</dbReference>
<dbReference type="FunFam" id="3.30.160.60:FF:000132">
    <property type="entry name" value="PR domain zinc finger protein 1"/>
    <property type="match status" value="1"/>
</dbReference>
<evidence type="ECO:0000256" key="5">
    <source>
        <dbReference type="ARBA" id="ARBA00022723"/>
    </source>
</evidence>
<dbReference type="Gene3D" id="2.80.10.50">
    <property type="match status" value="1"/>
</dbReference>
<feature type="region of interest" description="Disordered" evidence="19">
    <location>
        <begin position="1209"/>
        <end position="1298"/>
    </location>
</feature>
<dbReference type="InterPro" id="IPR050252">
    <property type="entry name" value="Beta/Gamma-Crystallin"/>
</dbReference>
<evidence type="ECO:0000256" key="19">
    <source>
        <dbReference type="SAM" id="MobiDB-lite"/>
    </source>
</evidence>
<dbReference type="InterPro" id="IPR013087">
    <property type="entry name" value="Znf_C2H2_type"/>
</dbReference>
<feature type="domain" description="C2H2-type" evidence="20">
    <location>
        <begin position="304"/>
        <end position="331"/>
    </location>
</feature>
<dbReference type="Gene3D" id="2.60.20.10">
    <property type="entry name" value="Crystallins"/>
    <property type="match status" value="6"/>
</dbReference>
<keyword evidence="13" id="KW-0804">Transcription</keyword>
<accession>A0A8J7NX90</accession>
<feature type="region of interest" description="Disordered" evidence="19">
    <location>
        <begin position="1"/>
        <end position="87"/>
    </location>
</feature>
<feature type="region of interest" description="Disordered" evidence="19">
    <location>
        <begin position="192"/>
        <end position="251"/>
    </location>
</feature>
<feature type="region of interest" description="Disordered" evidence="19">
    <location>
        <begin position="947"/>
        <end position="982"/>
    </location>
</feature>
<comment type="subcellular location">
    <subcellularLocation>
        <location evidence="1">Nucleus</location>
    </subcellularLocation>
</comment>
<gene>
    <name evidence="22" type="primary">Crybg2</name>
    <name evidence="22" type="ORF">GTO95_0014892</name>
</gene>
<dbReference type="GO" id="GO:0005212">
    <property type="term" value="F:structural constituent of eye lens"/>
    <property type="evidence" value="ECO:0007669"/>
    <property type="project" value="TreeGrafter"/>
</dbReference>
<evidence type="ECO:0000256" key="7">
    <source>
        <dbReference type="ARBA" id="ARBA00022771"/>
    </source>
</evidence>
<feature type="compositionally biased region" description="Polar residues" evidence="19">
    <location>
        <begin position="1219"/>
        <end position="1231"/>
    </location>
</feature>
<evidence type="ECO:0000256" key="6">
    <source>
        <dbReference type="ARBA" id="ARBA00022737"/>
    </source>
</evidence>
<dbReference type="GO" id="GO:0005634">
    <property type="term" value="C:nucleus"/>
    <property type="evidence" value="ECO:0007669"/>
    <property type="project" value="UniProtKB-SubCell"/>
</dbReference>
<dbReference type="InterPro" id="IPR000772">
    <property type="entry name" value="Ricin_B_lectin"/>
</dbReference>
<feature type="domain" description="Beta/gamma crystallin 'Greek key'" evidence="21">
    <location>
        <begin position="1436"/>
        <end position="1489"/>
    </location>
</feature>
<evidence type="ECO:0000256" key="12">
    <source>
        <dbReference type="ARBA" id="ARBA00023130"/>
    </source>
</evidence>
<evidence type="ECO:0000256" key="9">
    <source>
        <dbReference type="ARBA" id="ARBA00022859"/>
    </source>
</evidence>
<feature type="domain" description="Beta/gamma crystallin 'Greek key'" evidence="21">
    <location>
        <begin position="1866"/>
        <end position="1906"/>
    </location>
</feature>
<dbReference type="InterPro" id="IPR035992">
    <property type="entry name" value="Ricin_B-like_lectins"/>
</dbReference>
<feature type="domain" description="Beta/gamma crystallin 'Greek key'" evidence="21">
    <location>
        <begin position="1636"/>
        <end position="1678"/>
    </location>
</feature>